<comment type="caution">
    <text evidence="9">The sequence shown here is derived from an EMBL/GenBank/DDBJ whole genome shotgun (WGS) entry which is preliminary data.</text>
</comment>
<name>A0A2A8BYF6_9BACI</name>
<keyword evidence="3" id="KW-0378">Hydrolase</keyword>
<protein>
    <recommendedName>
        <fullName evidence="8">PD-(D/E)XK endonuclease-like domain-containing protein</fullName>
    </recommendedName>
</protein>
<reference evidence="9 10" key="1">
    <citation type="submission" date="2017-09" db="EMBL/GenBank/DDBJ databases">
        <title>Large-scale bioinformatics analysis of Bacillus genomes uncovers conserved roles of natural products in bacterial physiology.</title>
        <authorList>
            <consortium name="Agbiome Team Llc"/>
            <person name="Bleich R.M."/>
            <person name="Grubbs K.J."/>
            <person name="Santa Maria K.C."/>
            <person name="Allen S.E."/>
            <person name="Farag S."/>
            <person name="Shank E.A."/>
            <person name="Bowers A."/>
        </authorList>
    </citation>
    <scope>NUCLEOTIDE SEQUENCE [LARGE SCALE GENOMIC DNA]</scope>
    <source>
        <strain evidence="9 10">AFS009893</strain>
    </source>
</reference>
<keyword evidence="6" id="KW-0238">DNA-binding</keyword>
<organism evidence="9 10">
    <name type="scientific">Bacillus pseudomycoides</name>
    <dbReference type="NCBI Taxonomy" id="64104"/>
    <lineage>
        <taxon>Bacteria</taxon>
        <taxon>Bacillati</taxon>
        <taxon>Bacillota</taxon>
        <taxon>Bacilli</taxon>
        <taxon>Bacillales</taxon>
        <taxon>Bacillaceae</taxon>
        <taxon>Bacillus</taxon>
        <taxon>Bacillus cereus group</taxon>
    </lineage>
</organism>
<evidence type="ECO:0000256" key="6">
    <source>
        <dbReference type="ARBA" id="ARBA00023125"/>
    </source>
</evidence>
<evidence type="ECO:0000256" key="2">
    <source>
        <dbReference type="ARBA" id="ARBA00022763"/>
    </source>
</evidence>
<keyword evidence="1" id="KW-0547">Nucleotide-binding</keyword>
<keyword evidence="7" id="KW-0234">DNA repair</keyword>
<keyword evidence="4" id="KW-0347">Helicase</keyword>
<keyword evidence="5" id="KW-0067">ATP-binding</keyword>
<dbReference type="Proteomes" id="UP000219775">
    <property type="component" value="Unassembled WGS sequence"/>
</dbReference>
<dbReference type="Pfam" id="PF12705">
    <property type="entry name" value="PDDEXK_1"/>
    <property type="match status" value="1"/>
</dbReference>
<accession>A0A2A8BYF6</accession>
<evidence type="ECO:0000259" key="8">
    <source>
        <dbReference type="Pfam" id="PF12705"/>
    </source>
</evidence>
<evidence type="ECO:0000256" key="3">
    <source>
        <dbReference type="ARBA" id="ARBA00022801"/>
    </source>
</evidence>
<dbReference type="GO" id="GO:0004386">
    <property type="term" value="F:helicase activity"/>
    <property type="evidence" value="ECO:0007669"/>
    <property type="project" value="UniProtKB-KW"/>
</dbReference>
<evidence type="ECO:0000256" key="4">
    <source>
        <dbReference type="ARBA" id="ARBA00022806"/>
    </source>
</evidence>
<evidence type="ECO:0000313" key="10">
    <source>
        <dbReference type="Proteomes" id="UP000219775"/>
    </source>
</evidence>
<proteinExistence type="predicted"/>
<feature type="domain" description="PD-(D/E)XK endonuclease-like" evidence="8">
    <location>
        <begin position="124"/>
        <end position="305"/>
    </location>
</feature>
<dbReference type="RefSeq" id="WP_098129045.1">
    <property type="nucleotide sequence ID" value="NZ_NUDP01000117.1"/>
</dbReference>
<dbReference type="GO" id="GO:0003677">
    <property type="term" value="F:DNA binding"/>
    <property type="evidence" value="ECO:0007669"/>
    <property type="project" value="UniProtKB-KW"/>
</dbReference>
<dbReference type="GO" id="GO:0016787">
    <property type="term" value="F:hydrolase activity"/>
    <property type="evidence" value="ECO:0007669"/>
    <property type="project" value="UniProtKB-KW"/>
</dbReference>
<dbReference type="GO" id="GO:0005524">
    <property type="term" value="F:ATP binding"/>
    <property type="evidence" value="ECO:0007669"/>
    <property type="project" value="UniProtKB-KW"/>
</dbReference>
<evidence type="ECO:0000256" key="5">
    <source>
        <dbReference type="ARBA" id="ARBA00022840"/>
    </source>
</evidence>
<sequence length="314" mass="36304">MAKKLLISRGGASELRNTVTEKMGRGVELTRSLKNHFNKLHSLNYWDDKKIETLLLQQKQYEVSLIGKRPEYPSGIPRFSPSGSDKCSRELFFKILRMEQDDQQMHPFQRRWTLNSTGVHEARQRDLLYAEVKLKNPDWHVERMDCEDEPLRHGLPAWEKNVQTHKVIEHNGIKFVVFGMMDGILRYKDGSRIGFEFKTKSNSVAQVNERQLKEAGKAHKLQCVAYSILFGLDEFLITYEAVAKDKWSTGEHARDDMRMFYVKVTDKQRKDLLDKWAEVAVNSNNGEMPFGDNGKCLFCTFKTTCSQFTGGIVA</sequence>
<evidence type="ECO:0000313" key="9">
    <source>
        <dbReference type="EMBL" id="PEM65278.1"/>
    </source>
</evidence>
<dbReference type="GO" id="GO:0006281">
    <property type="term" value="P:DNA repair"/>
    <property type="evidence" value="ECO:0007669"/>
    <property type="project" value="UniProtKB-KW"/>
</dbReference>
<dbReference type="InterPro" id="IPR011604">
    <property type="entry name" value="PDDEXK-like_dom_sf"/>
</dbReference>
<evidence type="ECO:0000256" key="1">
    <source>
        <dbReference type="ARBA" id="ARBA00022741"/>
    </source>
</evidence>
<dbReference type="AlphaFoldDB" id="A0A2A8BYF6"/>
<gene>
    <name evidence="9" type="ORF">CN613_25370</name>
</gene>
<dbReference type="InterPro" id="IPR038726">
    <property type="entry name" value="PDDEXK_AddAB-type"/>
</dbReference>
<keyword evidence="2" id="KW-0227">DNA damage</keyword>
<evidence type="ECO:0000256" key="7">
    <source>
        <dbReference type="ARBA" id="ARBA00023204"/>
    </source>
</evidence>
<dbReference type="EMBL" id="NUDP01000117">
    <property type="protein sequence ID" value="PEM65278.1"/>
    <property type="molecule type" value="Genomic_DNA"/>
</dbReference>
<dbReference type="Gene3D" id="3.90.320.10">
    <property type="match status" value="1"/>
</dbReference>